<evidence type="ECO:0000313" key="3">
    <source>
        <dbReference type="Proteomes" id="UP000621799"/>
    </source>
</evidence>
<reference evidence="2" key="1">
    <citation type="submission" date="2020-10" db="EMBL/GenBank/DDBJ databases">
        <authorList>
            <person name="Castelo-Branco R."/>
            <person name="Eusebio N."/>
            <person name="Adriana R."/>
            <person name="Vieira A."/>
            <person name="Brugerolle De Fraissinette N."/>
            <person name="Rezende De Castro R."/>
            <person name="Schneider M.P."/>
            <person name="Vasconcelos V."/>
            <person name="Leao P.N."/>
        </authorList>
    </citation>
    <scope>NUCLEOTIDE SEQUENCE</scope>
    <source>
        <strain evidence="2">LEGE 11467</strain>
    </source>
</reference>
<name>A0A928Z839_9CYAN</name>
<dbReference type="RefSeq" id="WP_264319695.1">
    <property type="nucleotide sequence ID" value="NZ_JADEXN010000009.1"/>
</dbReference>
<evidence type="ECO:0000256" key="1">
    <source>
        <dbReference type="SAM" id="MobiDB-lite"/>
    </source>
</evidence>
<proteinExistence type="predicted"/>
<dbReference type="Proteomes" id="UP000621799">
    <property type="component" value="Unassembled WGS sequence"/>
</dbReference>
<sequence length="138" mass="15783">MVKTGRQGQEGILSYPNRGRGDFGDEENLPWPDRSTLVLYASHPVANSPSIIDVFYFIALGRVVRDYLNRSRTFRALLAWQWNRVVGQNTRPKEKLRTIESGRSQGKFRAAVYTTYGVKNREIRDKAHPKSAESIATR</sequence>
<comment type="caution">
    <text evidence="2">The sequence shown here is derived from an EMBL/GenBank/DDBJ whole genome shotgun (WGS) entry which is preliminary data.</text>
</comment>
<feature type="region of interest" description="Disordered" evidence="1">
    <location>
        <begin position="1"/>
        <end position="26"/>
    </location>
</feature>
<organism evidence="2 3">
    <name type="scientific">Zarconia navalis LEGE 11467</name>
    <dbReference type="NCBI Taxonomy" id="1828826"/>
    <lineage>
        <taxon>Bacteria</taxon>
        <taxon>Bacillati</taxon>
        <taxon>Cyanobacteriota</taxon>
        <taxon>Cyanophyceae</taxon>
        <taxon>Oscillatoriophycideae</taxon>
        <taxon>Oscillatoriales</taxon>
        <taxon>Oscillatoriales incertae sedis</taxon>
        <taxon>Zarconia</taxon>
        <taxon>Zarconia navalis</taxon>
    </lineage>
</organism>
<gene>
    <name evidence="2" type="ORF">IQ235_01295</name>
</gene>
<dbReference type="AlphaFoldDB" id="A0A928Z839"/>
<evidence type="ECO:0000313" key="2">
    <source>
        <dbReference type="EMBL" id="MBE9039431.1"/>
    </source>
</evidence>
<accession>A0A928Z839</accession>
<protein>
    <submittedName>
        <fullName evidence="2">Uncharacterized protein</fullName>
    </submittedName>
</protein>
<dbReference type="EMBL" id="JADEXN010000009">
    <property type="protein sequence ID" value="MBE9039431.1"/>
    <property type="molecule type" value="Genomic_DNA"/>
</dbReference>
<keyword evidence="3" id="KW-1185">Reference proteome</keyword>